<name>A0A6H0XVD1_9PEZI</name>
<dbReference type="InterPro" id="IPR029071">
    <property type="entry name" value="Ubiquitin-like_domsf"/>
</dbReference>
<proteinExistence type="predicted"/>
<evidence type="ECO:0000313" key="3">
    <source>
        <dbReference type="EMBL" id="QIW98645.1"/>
    </source>
</evidence>
<reference evidence="3 4" key="1">
    <citation type="journal article" date="2016" name="Sci. Rep.">
        <title>Peltaster fructicola genome reveals evolution from an invasive phytopathogen to an ectophytic parasite.</title>
        <authorList>
            <person name="Xu C."/>
            <person name="Chen H."/>
            <person name="Gleason M.L."/>
            <person name="Xu J.R."/>
            <person name="Liu H."/>
            <person name="Zhang R."/>
            <person name="Sun G."/>
        </authorList>
    </citation>
    <scope>NUCLEOTIDE SEQUENCE [LARGE SCALE GENOMIC DNA]</scope>
    <source>
        <strain evidence="3 4">LNHT1506</strain>
    </source>
</reference>
<dbReference type="PROSITE" id="PS50053">
    <property type="entry name" value="UBIQUITIN_2"/>
    <property type="match status" value="1"/>
</dbReference>
<dbReference type="Gene3D" id="3.10.20.90">
    <property type="entry name" value="Phosphatidylinositol 3-kinase Catalytic Subunit, Chain A, domain 1"/>
    <property type="match status" value="1"/>
</dbReference>
<dbReference type="OrthoDB" id="5366541at2759"/>
<feature type="domain" description="Ubiquitin-like" evidence="2">
    <location>
        <begin position="65"/>
        <end position="131"/>
    </location>
</feature>
<sequence length="216" mass="23544">MSEVTFAKAFLTTLDKKPIKLPADHVSDPRKYPNQSPFTLARQSHPYPKQAAKDLAQSQSNAITITITIKPMRAGETITLSKITLDESIHDIKTKYSAKISLPVDKIKLLLNKKPAADLKTLKDLGIDASSAAPTPATQIDTASADKMEVDSEAPHPGSEKAQVQAEEEATAPSGPGALHTVDFWKDLEAFLTQRLRDEKEAQRLAGLFKSAWASQ</sequence>
<feature type="region of interest" description="Disordered" evidence="1">
    <location>
        <begin position="147"/>
        <end position="179"/>
    </location>
</feature>
<evidence type="ECO:0000256" key="1">
    <source>
        <dbReference type="SAM" id="MobiDB-lite"/>
    </source>
</evidence>
<gene>
    <name evidence="3" type="ORF">AMS68_004163</name>
</gene>
<dbReference type="AlphaFoldDB" id="A0A6H0XVD1"/>
<dbReference type="EMBL" id="CP051141">
    <property type="protein sequence ID" value="QIW98645.1"/>
    <property type="molecule type" value="Genomic_DNA"/>
</dbReference>
<dbReference type="SUPFAM" id="SSF54236">
    <property type="entry name" value="Ubiquitin-like"/>
    <property type="match status" value="1"/>
</dbReference>
<dbReference type="Pfam" id="PF17183">
    <property type="entry name" value="Get5_C"/>
    <property type="match status" value="1"/>
</dbReference>
<protein>
    <recommendedName>
        <fullName evidence="2">Ubiquitin-like domain-containing protein</fullName>
    </recommendedName>
</protein>
<dbReference type="Pfam" id="PF12754">
    <property type="entry name" value="Get5_N"/>
    <property type="match status" value="1"/>
</dbReference>
<dbReference type="InterPro" id="IPR049256">
    <property type="entry name" value="Get5_C"/>
</dbReference>
<dbReference type="Proteomes" id="UP000503462">
    <property type="component" value="Chromosome 3"/>
</dbReference>
<organism evidence="3 4">
    <name type="scientific">Peltaster fructicola</name>
    <dbReference type="NCBI Taxonomy" id="286661"/>
    <lineage>
        <taxon>Eukaryota</taxon>
        <taxon>Fungi</taxon>
        <taxon>Dikarya</taxon>
        <taxon>Ascomycota</taxon>
        <taxon>Pezizomycotina</taxon>
        <taxon>Dothideomycetes</taxon>
        <taxon>Dothideomycetes incertae sedis</taxon>
        <taxon>Peltaster</taxon>
    </lineage>
</organism>
<dbReference type="InterPro" id="IPR000626">
    <property type="entry name" value="Ubiquitin-like_dom"/>
</dbReference>
<dbReference type="Gene3D" id="1.10.286.70">
    <property type="entry name" value="Get5 dimerization domain"/>
    <property type="match status" value="1"/>
</dbReference>
<dbReference type="InterPro" id="IPR024737">
    <property type="entry name" value="Get5_N"/>
</dbReference>
<evidence type="ECO:0000259" key="2">
    <source>
        <dbReference type="PROSITE" id="PS50053"/>
    </source>
</evidence>
<evidence type="ECO:0000313" key="4">
    <source>
        <dbReference type="Proteomes" id="UP000503462"/>
    </source>
</evidence>
<keyword evidence="4" id="KW-1185">Reference proteome</keyword>
<accession>A0A6H0XVD1</accession>